<evidence type="ECO:0000256" key="1">
    <source>
        <dbReference type="ARBA" id="ARBA00002578"/>
    </source>
</evidence>
<dbReference type="EMBL" id="CP159510">
    <property type="protein sequence ID" value="XCJ16058.1"/>
    <property type="molecule type" value="Genomic_DNA"/>
</dbReference>
<feature type="transmembrane region" description="Helical" evidence="10">
    <location>
        <begin position="121"/>
        <end position="141"/>
    </location>
</feature>
<dbReference type="RefSeq" id="WP_353947716.1">
    <property type="nucleotide sequence ID" value="NZ_CP159510.1"/>
</dbReference>
<evidence type="ECO:0000256" key="3">
    <source>
        <dbReference type="ARBA" id="ARBA00021717"/>
    </source>
</evidence>
<organism evidence="11">
    <name type="scientific">Sporolactobacillus sp. Y61</name>
    <dbReference type="NCBI Taxonomy" id="3160863"/>
    <lineage>
        <taxon>Bacteria</taxon>
        <taxon>Bacillati</taxon>
        <taxon>Bacillota</taxon>
        <taxon>Bacilli</taxon>
        <taxon>Bacillales</taxon>
        <taxon>Sporolactobacillaceae</taxon>
        <taxon>Sporolactobacillus</taxon>
    </lineage>
</organism>
<dbReference type="Pfam" id="PF01311">
    <property type="entry name" value="Bac_export_1"/>
    <property type="match status" value="1"/>
</dbReference>
<feature type="transmembrane region" description="Helical" evidence="10">
    <location>
        <begin position="177"/>
        <end position="199"/>
    </location>
</feature>
<keyword evidence="6 10" id="KW-1133">Transmembrane helix</keyword>
<evidence type="ECO:0000256" key="7">
    <source>
        <dbReference type="ARBA" id="ARBA00023136"/>
    </source>
</evidence>
<dbReference type="GO" id="GO:0009425">
    <property type="term" value="C:bacterial-type flagellum basal body"/>
    <property type="evidence" value="ECO:0007669"/>
    <property type="project" value="UniProtKB-SubCell"/>
</dbReference>
<dbReference type="GO" id="GO:0044780">
    <property type="term" value="P:bacterial-type flagellum assembly"/>
    <property type="evidence" value="ECO:0007669"/>
    <property type="project" value="UniProtKB-UniRule"/>
</dbReference>
<feature type="transmembrane region" description="Helical" evidence="10">
    <location>
        <begin position="219"/>
        <end position="241"/>
    </location>
</feature>
<dbReference type="AlphaFoldDB" id="A0AAU8IC58"/>
<evidence type="ECO:0000313" key="11">
    <source>
        <dbReference type="EMBL" id="XCJ16058.1"/>
    </source>
</evidence>
<feature type="transmembrane region" description="Helical" evidence="10">
    <location>
        <begin position="6"/>
        <end position="27"/>
    </location>
</feature>
<keyword evidence="11" id="KW-0282">Flagellum</keyword>
<keyword evidence="11" id="KW-0969">Cilium</keyword>
<comment type="subcellular location">
    <subcellularLocation>
        <location evidence="10">Cell membrane</location>
        <topology evidence="10">Multi-pass membrane protein</topology>
    </subcellularLocation>
    <subcellularLocation>
        <location evidence="10">Bacterial flagellum basal body</location>
    </subcellularLocation>
</comment>
<evidence type="ECO:0000256" key="6">
    <source>
        <dbReference type="ARBA" id="ARBA00022989"/>
    </source>
</evidence>
<evidence type="ECO:0000256" key="2">
    <source>
        <dbReference type="ARBA" id="ARBA00009772"/>
    </source>
</evidence>
<evidence type="ECO:0000256" key="10">
    <source>
        <dbReference type="RuleBase" id="RU362071"/>
    </source>
</evidence>
<evidence type="ECO:0000256" key="9">
    <source>
        <dbReference type="NCBIfam" id="TIGR01400"/>
    </source>
</evidence>
<name>A0AAU8IC58_9BACL</name>
<keyword evidence="11" id="KW-0966">Cell projection</keyword>
<comment type="function">
    <text evidence="1 10">Role in flagellar biosynthesis.</text>
</comment>
<evidence type="ECO:0000256" key="8">
    <source>
        <dbReference type="ARBA" id="ARBA00023143"/>
    </source>
</evidence>
<comment type="similarity">
    <text evidence="2 10">Belongs to the FliR/MopE/SpaR family.</text>
</comment>
<dbReference type="InterPro" id="IPR006303">
    <property type="entry name" value="FliR"/>
</dbReference>
<gene>
    <name evidence="11" type="primary">fliR</name>
    <name evidence="11" type="ORF">ABNN70_10140</name>
</gene>
<evidence type="ECO:0000256" key="5">
    <source>
        <dbReference type="ARBA" id="ARBA00022692"/>
    </source>
</evidence>
<feature type="transmembrane region" description="Helical" evidence="10">
    <location>
        <begin position="64"/>
        <end position="84"/>
    </location>
</feature>
<keyword evidence="4 10" id="KW-1003">Cell membrane</keyword>
<dbReference type="GO" id="GO:0006605">
    <property type="term" value="P:protein targeting"/>
    <property type="evidence" value="ECO:0007669"/>
    <property type="project" value="UniProtKB-UniRule"/>
</dbReference>
<proteinExistence type="inferred from homology"/>
<keyword evidence="7 10" id="KW-0472">Membrane</keyword>
<accession>A0AAU8IC58</accession>
<evidence type="ECO:0000256" key="4">
    <source>
        <dbReference type="ARBA" id="ARBA00022475"/>
    </source>
</evidence>
<dbReference type="PRINTS" id="PR00953">
    <property type="entry name" value="TYPE3IMRPROT"/>
</dbReference>
<keyword evidence="8 10" id="KW-0975">Bacterial flagellum</keyword>
<dbReference type="PANTHER" id="PTHR30065">
    <property type="entry name" value="FLAGELLAR BIOSYNTHETIC PROTEIN FLIR"/>
    <property type="match status" value="1"/>
</dbReference>
<keyword evidence="5 10" id="KW-0812">Transmembrane</keyword>
<sequence length="258" mass="28223">MSLLNALPLFLLIFVRISSFLVTMPIFSYRTIPARVKIGLAAVLSVLVDMTLFENQSVPLDGEFILLIVKEVLVGVSMGFIAGILTYAVQLAGSFIDLQMGFAIANIISPENGTATPLTGQLLYVFQLLFFLGINAHHMLLNGLMYSFKLVPVSEMNIHLIEGSTAEFVTRVTARMFVLAFQLSMPIVGCLFLVDVAIGLIARTVQQVNVFVVGLPLKIIVGFLIMLIVFPAFIGLFSTIFESMTEILSTYMNILGSS</sequence>
<dbReference type="GO" id="GO:0005886">
    <property type="term" value="C:plasma membrane"/>
    <property type="evidence" value="ECO:0007669"/>
    <property type="project" value="UniProtKB-SubCell"/>
</dbReference>
<reference evidence="11" key="1">
    <citation type="submission" date="2024-06" db="EMBL/GenBank/DDBJ databases">
        <authorList>
            <person name="Fan A."/>
            <person name="Zhang F.Y."/>
            <person name="Zhang L."/>
        </authorList>
    </citation>
    <scope>NUCLEOTIDE SEQUENCE</scope>
    <source>
        <strain evidence="11">Y61</strain>
    </source>
</reference>
<dbReference type="InterPro" id="IPR002010">
    <property type="entry name" value="T3SS_IM_R"/>
</dbReference>
<dbReference type="NCBIfam" id="TIGR01400">
    <property type="entry name" value="fliR"/>
    <property type="match status" value="1"/>
</dbReference>
<protein>
    <recommendedName>
        <fullName evidence="3 9">Flagellar biosynthetic protein FliR</fullName>
    </recommendedName>
</protein>
<dbReference type="PANTHER" id="PTHR30065:SF1">
    <property type="entry name" value="SURFACE PRESENTATION OF ANTIGENS PROTEIN SPAR"/>
    <property type="match status" value="1"/>
</dbReference>